<dbReference type="Proteomes" id="UP001183615">
    <property type="component" value="Unassembled WGS sequence"/>
</dbReference>
<keyword evidence="1" id="KW-0547">Nucleotide-binding</keyword>
<dbReference type="Pfam" id="PF00196">
    <property type="entry name" value="GerE"/>
    <property type="match status" value="1"/>
</dbReference>
<sequence>MRVSSALLLERDRELAAIDAAIEGCRSGSGQLLIVEGAAGLGKTALLAALRDRARSAEFTVLQARSVEFESKFSYGVLRQLFENWLSSVGRQERSRVLSGPAKLAAPLFEYGAAQTFEENDGTDDCYSYLYGLYWMCVHIAEVTPLALLIDDIEAVDWPSLRFLHYLAARIDHCPILLAITTDPATSDPRSEITRAITVSPMAQLLRPQALTEAGVRDYLASALGGTAAARYAHACHAATGGFPFLLSELTGELAAAERERPDFSPADIAELAPPKVVRLVLRQLDRLQPNATRLIEAMAVLGNEAGLKPAIEVAGLDQREVPEAQGALADAGLLRPDIPPRFVHTIVRAAVYLNLSASARNMAHVRAARALIAIDAPVDDIAAHFLRAPAAGDPETVRVLREAARKAVAEQRDASAVTYLTRALVEPPAPDVLPRVLVDLGRAELRCLEPKGLDHLSQAVELIDEAAVRGRVGLDLVAALTAFARNEEAVALLQTLRAEAGHGQDEEHAALLDAALLSAAEQIPDLRPIARRQLRRLEAAPSVHPSLGHLLSAERAAEALRRGEPADAVMGPVEEILKESFAGGSTLPVHDAAAHSWCLTAFVLVQCDRLGDADRLLTILVDGALKQGAMLAAETGYCLRAWVRAAAGRLADAESDARRALDRLGGAGAGGPAVLAAAALAEVMIVRQDLGEARLLLDKCDGDEGARSLLFQLPLALAKGRLYAAQGKTEAAVGVLGEGGRLLEEQDLHTPALALANESALALARAGRVEQARALADMRLTRARAFGAPRLVACALRVRGLVSAGPEAVGYFHEAVEALQSTGAGLDRAAASIDLGAALRDDGRLEQARAELTRGMEQAQSCGAWGLAKTARAELAAMGVRVRITRTTGVDGLTEQERRVAALAAKGKSNRDIAHALFVTIKTVEWHLNRAYRKLGIASRGELAGALAGQLATR</sequence>
<evidence type="ECO:0000313" key="4">
    <source>
        <dbReference type="EMBL" id="MDT0442555.1"/>
    </source>
</evidence>
<dbReference type="EMBL" id="JAVREV010000003">
    <property type="protein sequence ID" value="MDT0442555.1"/>
    <property type="molecule type" value="Genomic_DNA"/>
</dbReference>
<proteinExistence type="predicted"/>
<dbReference type="InterPro" id="IPR000792">
    <property type="entry name" value="Tscrpt_reg_LuxR_C"/>
</dbReference>
<dbReference type="RefSeq" id="WP_311616979.1">
    <property type="nucleotide sequence ID" value="NZ_JAVREV010000003.1"/>
</dbReference>
<dbReference type="InterPro" id="IPR011990">
    <property type="entry name" value="TPR-like_helical_dom_sf"/>
</dbReference>
<dbReference type="SUPFAM" id="SSF48452">
    <property type="entry name" value="TPR-like"/>
    <property type="match status" value="1"/>
</dbReference>
<accession>A0ABU2S0T4</accession>
<reference evidence="5" key="1">
    <citation type="submission" date="2023-07" db="EMBL/GenBank/DDBJ databases">
        <title>30 novel species of actinomycetes from the DSMZ collection.</title>
        <authorList>
            <person name="Nouioui I."/>
        </authorList>
    </citation>
    <scope>NUCLEOTIDE SEQUENCE [LARGE SCALE GENOMIC DNA]</scope>
    <source>
        <strain evidence="5">DSM 41886</strain>
    </source>
</reference>
<dbReference type="SUPFAM" id="SSF46894">
    <property type="entry name" value="C-terminal effector domain of the bipartite response regulators"/>
    <property type="match status" value="1"/>
</dbReference>
<dbReference type="InterPro" id="IPR027417">
    <property type="entry name" value="P-loop_NTPase"/>
</dbReference>
<dbReference type="PANTHER" id="PTHR16305:SF35">
    <property type="entry name" value="TRANSCRIPTIONAL ACTIVATOR DOMAIN"/>
    <property type="match status" value="1"/>
</dbReference>
<comment type="caution">
    <text evidence="4">The sequence shown here is derived from an EMBL/GenBank/DDBJ whole genome shotgun (WGS) entry which is preliminary data.</text>
</comment>
<dbReference type="PRINTS" id="PR00038">
    <property type="entry name" value="HTHLUXR"/>
</dbReference>
<evidence type="ECO:0000256" key="2">
    <source>
        <dbReference type="ARBA" id="ARBA00022840"/>
    </source>
</evidence>
<keyword evidence="5" id="KW-1185">Reference proteome</keyword>
<organism evidence="4 5">
    <name type="scientific">Streptomyces johnsoniae</name>
    <dbReference type="NCBI Taxonomy" id="3075532"/>
    <lineage>
        <taxon>Bacteria</taxon>
        <taxon>Bacillati</taxon>
        <taxon>Actinomycetota</taxon>
        <taxon>Actinomycetes</taxon>
        <taxon>Kitasatosporales</taxon>
        <taxon>Streptomycetaceae</taxon>
        <taxon>Streptomyces</taxon>
    </lineage>
</organism>
<dbReference type="PROSITE" id="PS00622">
    <property type="entry name" value="HTH_LUXR_1"/>
    <property type="match status" value="1"/>
</dbReference>
<protein>
    <submittedName>
        <fullName evidence="4">LuxR C-terminal-related transcriptional regulator</fullName>
    </submittedName>
</protein>
<evidence type="ECO:0000256" key="1">
    <source>
        <dbReference type="ARBA" id="ARBA00022741"/>
    </source>
</evidence>
<dbReference type="PANTHER" id="PTHR16305">
    <property type="entry name" value="TESTICULAR SOLUBLE ADENYLYL CYCLASE"/>
    <property type="match status" value="1"/>
</dbReference>
<evidence type="ECO:0000313" key="5">
    <source>
        <dbReference type="Proteomes" id="UP001183615"/>
    </source>
</evidence>
<dbReference type="Gene3D" id="1.10.10.10">
    <property type="entry name" value="Winged helix-like DNA-binding domain superfamily/Winged helix DNA-binding domain"/>
    <property type="match status" value="1"/>
</dbReference>
<dbReference type="SMART" id="SM00421">
    <property type="entry name" value="HTH_LUXR"/>
    <property type="match status" value="1"/>
</dbReference>
<keyword evidence="2" id="KW-0067">ATP-binding</keyword>
<dbReference type="InterPro" id="IPR016032">
    <property type="entry name" value="Sig_transdc_resp-reg_C-effctor"/>
</dbReference>
<evidence type="ECO:0000259" key="3">
    <source>
        <dbReference type="PROSITE" id="PS50043"/>
    </source>
</evidence>
<dbReference type="InterPro" id="IPR041664">
    <property type="entry name" value="AAA_16"/>
</dbReference>
<name>A0ABU2S0T4_9ACTN</name>
<dbReference type="InterPro" id="IPR036388">
    <property type="entry name" value="WH-like_DNA-bd_sf"/>
</dbReference>
<feature type="domain" description="HTH luxR-type" evidence="3">
    <location>
        <begin position="887"/>
        <end position="952"/>
    </location>
</feature>
<dbReference type="SUPFAM" id="SSF52540">
    <property type="entry name" value="P-loop containing nucleoside triphosphate hydrolases"/>
    <property type="match status" value="1"/>
</dbReference>
<dbReference type="PROSITE" id="PS50043">
    <property type="entry name" value="HTH_LUXR_2"/>
    <property type="match status" value="1"/>
</dbReference>
<gene>
    <name evidence="4" type="ORF">RM779_08085</name>
</gene>
<dbReference type="CDD" id="cd06170">
    <property type="entry name" value="LuxR_C_like"/>
    <property type="match status" value="1"/>
</dbReference>
<dbReference type="Pfam" id="PF13191">
    <property type="entry name" value="AAA_16"/>
    <property type="match status" value="1"/>
</dbReference>